<organism evidence="1">
    <name type="scientific">Rhizophora mucronata</name>
    <name type="common">Asiatic mangrove</name>
    <dbReference type="NCBI Taxonomy" id="61149"/>
    <lineage>
        <taxon>Eukaryota</taxon>
        <taxon>Viridiplantae</taxon>
        <taxon>Streptophyta</taxon>
        <taxon>Embryophyta</taxon>
        <taxon>Tracheophyta</taxon>
        <taxon>Spermatophyta</taxon>
        <taxon>Magnoliopsida</taxon>
        <taxon>eudicotyledons</taxon>
        <taxon>Gunneridae</taxon>
        <taxon>Pentapetalae</taxon>
        <taxon>rosids</taxon>
        <taxon>fabids</taxon>
        <taxon>Malpighiales</taxon>
        <taxon>Rhizophoraceae</taxon>
        <taxon>Rhizophora</taxon>
    </lineage>
</organism>
<proteinExistence type="predicted"/>
<name>A0A2P2PH03_RHIMU</name>
<reference evidence="1" key="1">
    <citation type="submission" date="2018-02" db="EMBL/GenBank/DDBJ databases">
        <title>Rhizophora mucronata_Transcriptome.</title>
        <authorList>
            <person name="Meera S.P."/>
            <person name="Sreeshan A."/>
            <person name="Augustine A."/>
        </authorList>
    </citation>
    <scope>NUCLEOTIDE SEQUENCE</scope>
    <source>
        <tissue evidence="1">Leaf</tissue>
    </source>
</reference>
<dbReference type="AlphaFoldDB" id="A0A2P2PH03"/>
<dbReference type="EMBL" id="GGEC01073542">
    <property type="protein sequence ID" value="MBX54026.1"/>
    <property type="molecule type" value="Transcribed_RNA"/>
</dbReference>
<accession>A0A2P2PH03</accession>
<sequence length="32" mass="3528">MFSVLIDVILPMKGGISPVTWLSLISKYSKFG</sequence>
<evidence type="ECO:0000313" key="1">
    <source>
        <dbReference type="EMBL" id="MBX54026.1"/>
    </source>
</evidence>
<protein>
    <submittedName>
        <fullName evidence="1">Uncharacterized protein</fullName>
    </submittedName>
</protein>